<dbReference type="EMBL" id="WSUT01000005">
    <property type="protein sequence ID" value="MWC43857.1"/>
    <property type="molecule type" value="Genomic_DNA"/>
</dbReference>
<feature type="domain" description="Integrase catalytic" evidence="3">
    <location>
        <begin position="207"/>
        <end position="367"/>
    </location>
</feature>
<dbReference type="RefSeq" id="WP_149681954.1">
    <property type="nucleotide sequence ID" value="NZ_FNBI01000002.1"/>
</dbReference>
<dbReference type="SUPFAM" id="SSF46689">
    <property type="entry name" value="Homeodomain-like"/>
    <property type="match status" value="1"/>
</dbReference>
<dbReference type="SUPFAM" id="SSF53098">
    <property type="entry name" value="Ribonuclease H-like"/>
    <property type="match status" value="1"/>
</dbReference>
<dbReference type="InterPro" id="IPR036397">
    <property type="entry name" value="RNaseH_sf"/>
</dbReference>
<dbReference type="AlphaFoldDB" id="A0A6N8LTL0"/>
<organism evidence="4 5">
    <name type="scientific">Sphingomonas carotinifaciens</name>
    <dbReference type="NCBI Taxonomy" id="1166323"/>
    <lineage>
        <taxon>Bacteria</taxon>
        <taxon>Pseudomonadati</taxon>
        <taxon>Pseudomonadota</taxon>
        <taxon>Alphaproteobacteria</taxon>
        <taxon>Sphingomonadales</taxon>
        <taxon>Sphingomonadaceae</taxon>
        <taxon>Sphingomonas</taxon>
    </lineage>
</organism>
<evidence type="ECO:0000313" key="5">
    <source>
        <dbReference type="Proteomes" id="UP000436801"/>
    </source>
</evidence>
<feature type="coiled-coil region" evidence="1">
    <location>
        <begin position="53"/>
        <end position="80"/>
    </location>
</feature>
<dbReference type="InterPro" id="IPR001584">
    <property type="entry name" value="Integrase_cat-core"/>
</dbReference>
<dbReference type="Gene3D" id="3.30.420.10">
    <property type="entry name" value="Ribonuclease H-like superfamily/Ribonuclease H"/>
    <property type="match status" value="1"/>
</dbReference>
<protein>
    <submittedName>
        <fullName evidence="4">IS3 family transposase</fullName>
    </submittedName>
</protein>
<reference evidence="4 5" key="1">
    <citation type="submission" date="2019-12" db="EMBL/GenBank/DDBJ databases">
        <authorList>
            <person name="Zheng J."/>
        </authorList>
    </citation>
    <scope>NUCLEOTIDE SEQUENCE [LARGE SCALE GENOMIC DNA]</scope>
    <source>
        <strain evidence="4 5">DSM 27347</strain>
    </source>
</reference>
<evidence type="ECO:0000256" key="1">
    <source>
        <dbReference type="SAM" id="Coils"/>
    </source>
</evidence>
<dbReference type="GO" id="GO:0015074">
    <property type="term" value="P:DNA integration"/>
    <property type="evidence" value="ECO:0007669"/>
    <property type="project" value="InterPro"/>
</dbReference>
<dbReference type="OrthoDB" id="9809060at2"/>
<dbReference type="InterPro" id="IPR012337">
    <property type="entry name" value="RNaseH-like_sf"/>
</dbReference>
<dbReference type="Pfam" id="PF01527">
    <property type="entry name" value="HTH_Tnp_1"/>
    <property type="match status" value="1"/>
</dbReference>
<name>A0A6N8LTL0_9SPHN</name>
<dbReference type="NCBIfam" id="NF033516">
    <property type="entry name" value="transpos_IS3"/>
    <property type="match status" value="1"/>
</dbReference>
<dbReference type="PROSITE" id="PS50994">
    <property type="entry name" value="INTEGRASE"/>
    <property type="match status" value="1"/>
</dbReference>
<dbReference type="Pfam" id="PF13683">
    <property type="entry name" value="rve_3"/>
    <property type="match status" value="1"/>
</dbReference>
<dbReference type="PANTHER" id="PTHR47515">
    <property type="entry name" value="LOW CALCIUM RESPONSE LOCUS PROTEIN T"/>
    <property type="match status" value="1"/>
</dbReference>
<keyword evidence="1" id="KW-0175">Coiled coil</keyword>
<evidence type="ECO:0000313" key="4">
    <source>
        <dbReference type="EMBL" id="MWC43857.1"/>
    </source>
</evidence>
<accession>A0A6N8LTL0</accession>
<dbReference type="GO" id="GO:0006313">
    <property type="term" value="P:DNA transposition"/>
    <property type="evidence" value="ECO:0007669"/>
    <property type="project" value="InterPro"/>
</dbReference>
<evidence type="ECO:0000259" key="3">
    <source>
        <dbReference type="PROSITE" id="PS50994"/>
    </source>
</evidence>
<dbReference type="InterPro" id="IPR009057">
    <property type="entry name" value="Homeodomain-like_sf"/>
</dbReference>
<dbReference type="InterPro" id="IPR002514">
    <property type="entry name" value="Transposase_8"/>
</dbReference>
<dbReference type="GO" id="GO:0004803">
    <property type="term" value="F:transposase activity"/>
    <property type="evidence" value="ECO:0007669"/>
    <property type="project" value="InterPro"/>
</dbReference>
<gene>
    <name evidence="4" type="ORF">GQR91_09360</name>
</gene>
<dbReference type="InterPro" id="IPR048020">
    <property type="entry name" value="Transpos_IS3"/>
</dbReference>
<evidence type="ECO:0000256" key="2">
    <source>
        <dbReference type="SAM" id="MobiDB-lite"/>
    </source>
</evidence>
<dbReference type="Proteomes" id="UP000436801">
    <property type="component" value="Unassembled WGS sequence"/>
</dbReference>
<dbReference type="PANTHER" id="PTHR47515:SF1">
    <property type="entry name" value="BLR2054 PROTEIN"/>
    <property type="match status" value="1"/>
</dbReference>
<dbReference type="GO" id="GO:0003677">
    <property type="term" value="F:DNA binding"/>
    <property type="evidence" value="ECO:0007669"/>
    <property type="project" value="InterPro"/>
</dbReference>
<feature type="region of interest" description="Disordered" evidence="2">
    <location>
        <begin position="353"/>
        <end position="377"/>
    </location>
</feature>
<dbReference type="InterPro" id="IPR025948">
    <property type="entry name" value="HTH-like_dom"/>
</dbReference>
<dbReference type="Pfam" id="PF13276">
    <property type="entry name" value="HTH_21"/>
    <property type="match status" value="1"/>
</dbReference>
<feature type="compositionally biased region" description="Pro residues" evidence="2">
    <location>
        <begin position="359"/>
        <end position="370"/>
    </location>
</feature>
<proteinExistence type="predicted"/>
<comment type="caution">
    <text evidence="4">The sequence shown here is derived from an EMBL/GenBank/DDBJ whole genome shotgun (WGS) entry which is preliminary data.</text>
</comment>
<sequence length="390" mass="44525">MPAKKHKPEEIIGKLREVEIMLGQGGTTAEACRRIAVSEQTYYRWRKEYGGLKTDQARRMKDLEKENLRLRRAISDLTLDKLILQEAAPGKLLSPARRRRCIDHVREVLDVSERRVCRVLGQHRSTQRKVPCGADDEEALTDDIVALAKQYGRYGYRRVTALLHAAGWSVNHKRVERIWRREGLKVPQRQPKRGRLWLNDGSCIRLRPEYPGHVWAYDFVEARTHDGRKFRILTIIDEASRECLALVVARQLRHEDVLAALAELFIDRGPPAHIRSDNGSEFIATAVQKWLEQIGVKTLYITPGSPWENGYNESFNGSLRDELLNGEIFYSLAEAKVLIEAWRRHYNTVRPHSSLGYRPPAPEAATPPLPASGSASLHLRPAMAAETTMH</sequence>